<evidence type="ECO:0000313" key="2">
    <source>
        <dbReference type="EMBL" id="MBL6082041.1"/>
    </source>
</evidence>
<reference evidence="2 3" key="1">
    <citation type="submission" date="2021-01" db="EMBL/GenBank/DDBJ databases">
        <title>Belnapia mucosa sp. nov. and Belnapia arida sp. nov., isolated from the Tabernas Desert (Almeria, Spain).</title>
        <authorList>
            <person name="Molina-Menor E."/>
            <person name="Vidal-Verdu A."/>
            <person name="Calonge A."/>
            <person name="Satari L."/>
            <person name="Pereto J."/>
            <person name="Porcar M."/>
        </authorList>
    </citation>
    <scope>NUCLEOTIDE SEQUENCE [LARGE SCALE GENOMIC DNA]</scope>
    <source>
        <strain evidence="2 3">T18</strain>
    </source>
</reference>
<sequence length="167" mass="17465">MLERRSLGLASAGFLVGAIPAVAARAQSQTLFDLIQRSDETSRFAGLIRAAGVEAEFSGPQRRSAFVPNNAAVEQVPAARMRDLESDRARLRALVLNHLVEGATMINLTVADSGTMGTDQYSSLGRQPIAVSFGSGGLPRVNGVPVVLANVPAGNGVMHVISGVIEN</sequence>
<dbReference type="Proteomes" id="UP000660885">
    <property type="component" value="Unassembled WGS sequence"/>
</dbReference>
<dbReference type="PANTHER" id="PTHR10900:SF77">
    <property type="entry name" value="FI19380P1"/>
    <property type="match status" value="1"/>
</dbReference>
<accession>A0ABS1UBH9</accession>
<name>A0ABS1UBH9_9PROT</name>
<gene>
    <name evidence="2" type="ORF">JMJ56_29110</name>
</gene>
<organism evidence="2 3">
    <name type="scientific">Belnapia arida</name>
    <dbReference type="NCBI Taxonomy" id="2804533"/>
    <lineage>
        <taxon>Bacteria</taxon>
        <taxon>Pseudomonadati</taxon>
        <taxon>Pseudomonadota</taxon>
        <taxon>Alphaproteobacteria</taxon>
        <taxon>Acetobacterales</taxon>
        <taxon>Roseomonadaceae</taxon>
        <taxon>Belnapia</taxon>
    </lineage>
</organism>
<dbReference type="SUPFAM" id="SSF82153">
    <property type="entry name" value="FAS1 domain"/>
    <property type="match status" value="1"/>
</dbReference>
<evidence type="ECO:0000313" key="3">
    <source>
        <dbReference type="Proteomes" id="UP000660885"/>
    </source>
</evidence>
<dbReference type="Gene3D" id="2.30.180.10">
    <property type="entry name" value="FAS1 domain"/>
    <property type="match status" value="1"/>
</dbReference>
<protein>
    <submittedName>
        <fullName evidence="2">Fasciclin domain-containing protein</fullName>
    </submittedName>
</protein>
<dbReference type="Pfam" id="PF02469">
    <property type="entry name" value="Fasciclin"/>
    <property type="match status" value="1"/>
</dbReference>
<evidence type="ECO:0000259" key="1">
    <source>
        <dbReference type="PROSITE" id="PS50213"/>
    </source>
</evidence>
<dbReference type="InterPro" id="IPR000782">
    <property type="entry name" value="FAS1_domain"/>
</dbReference>
<comment type="caution">
    <text evidence="2">The sequence shown here is derived from an EMBL/GenBank/DDBJ whole genome shotgun (WGS) entry which is preliminary data.</text>
</comment>
<feature type="domain" description="FAS1" evidence="1">
    <location>
        <begin position="28"/>
        <end position="165"/>
    </location>
</feature>
<dbReference type="SMART" id="SM00554">
    <property type="entry name" value="FAS1"/>
    <property type="match status" value="1"/>
</dbReference>
<proteinExistence type="predicted"/>
<dbReference type="EMBL" id="JAETWB010000045">
    <property type="protein sequence ID" value="MBL6082041.1"/>
    <property type="molecule type" value="Genomic_DNA"/>
</dbReference>
<keyword evidence="3" id="KW-1185">Reference proteome</keyword>
<dbReference type="PANTHER" id="PTHR10900">
    <property type="entry name" value="PERIOSTIN-RELATED"/>
    <property type="match status" value="1"/>
</dbReference>
<dbReference type="PROSITE" id="PS50213">
    <property type="entry name" value="FAS1"/>
    <property type="match status" value="1"/>
</dbReference>
<dbReference type="RefSeq" id="WP_202835251.1">
    <property type="nucleotide sequence ID" value="NZ_JAETWB010000045.1"/>
</dbReference>
<dbReference type="InterPro" id="IPR050904">
    <property type="entry name" value="Adhesion/Biosynth-related"/>
</dbReference>
<dbReference type="InterPro" id="IPR036378">
    <property type="entry name" value="FAS1_dom_sf"/>
</dbReference>